<evidence type="ECO:0000313" key="2">
    <source>
        <dbReference type="Proteomes" id="UP001497535"/>
    </source>
</evidence>
<dbReference type="EMBL" id="CAVMJV010000048">
    <property type="protein sequence ID" value="CAK5082671.1"/>
    <property type="molecule type" value="Genomic_DNA"/>
</dbReference>
<dbReference type="Proteomes" id="UP001497535">
    <property type="component" value="Unassembled WGS sequence"/>
</dbReference>
<comment type="caution">
    <text evidence="1">The sequence shown here is derived from an EMBL/GenBank/DDBJ whole genome shotgun (WGS) entry which is preliminary data.</text>
</comment>
<accession>A0ACB0ZU59</accession>
<evidence type="ECO:0000313" key="1">
    <source>
        <dbReference type="EMBL" id="CAK5082671.1"/>
    </source>
</evidence>
<proteinExistence type="predicted"/>
<reference evidence="1" key="1">
    <citation type="submission" date="2023-11" db="EMBL/GenBank/DDBJ databases">
        <authorList>
            <person name="Poullet M."/>
        </authorList>
    </citation>
    <scope>NUCLEOTIDE SEQUENCE</scope>
    <source>
        <strain evidence="1">E1834</strain>
    </source>
</reference>
<protein>
    <submittedName>
        <fullName evidence="1">Uncharacterized protein</fullName>
    </submittedName>
</protein>
<organism evidence="1 2">
    <name type="scientific">Meloidogyne enterolobii</name>
    <name type="common">Root-knot nematode worm</name>
    <name type="synonym">Meloidogyne mayaguensis</name>
    <dbReference type="NCBI Taxonomy" id="390850"/>
    <lineage>
        <taxon>Eukaryota</taxon>
        <taxon>Metazoa</taxon>
        <taxon>Ecdysozoa</taxon>
        <taxon>Nematoda</taxon>
        <taxon>Chromadorea</taxon>
        <taxon>Rhabditida</taxon>
        <taxon>Tylenchina</taxon>
        <taxon>Tylenchomorpha</taxon>
        <taxon>Tylenchoidea</taxon>
        <taxon>Meloidogynidae</taxon>
        <taxon>Meloidogyninae</taxon>
        <taxon>Meloidogyne</taxon>
    </lineage>
</organism>
<gene>
    <name evidence="1" type="ORF">MENTE1834_LOCUS29964</name>
</gene>
<name>A0ACB0ZU59_MELEN</name>
<keyword evidence="2" id="KW-1185">Reference proteome</keyword>
<sequence length="110" mass="12814">MNLVPEGVLNRAQILKVPRKGLFIYQCNECRDDQKKREYFLFKCGSSDNAILTMELCAEDLDKNILLGMYYSGPWGKLIFRNNKQIFKGQTSKNLKYDQQTSSFEKGIEF</sequence>